<accession>A0ABS1KTT3</accession>
<evidence type="ECO:0000313" key="3">
    <source>
        <dbReference type="Proteomes" id="UP000613030"/>
    </source>
</evidence>
<dbReference type="Proteomes" id="UP000613030">
    <property type="component" value="Unassembled WGS sequence"/>
</dbReference>
<proteinExistence type="predicted"/>
<dbReference type="PANTHER" id="PTHR30469">
    <property type="entry name" value="MULTIDRUG RESISTANCE PROTEIN MDTA"/>
    <property type="match status" value="1"/>
</dbReference>
<dbReference type="InterPro" id="IPR058792">
    <property type="entry name" value="Beta-barrel_RND_2"/>
</dbReference>
<evidence type="ECO:0000259" key="1">
    <source>
        <dbReference type="Pfam" id="PF25954"/>
    </source>
</evidence>
<dbReference type="Gene3D" id="1.10.287.470">
    <property type="entry name" value="Helix hairpin bin"/>
    <property type="match status" value="1"/>
</dbReference>
<name>A0ABS1KTT3_9BACT</name>
<gene>
    <name evidence="2" type="ORF">JI741_15360</name>
</gene>
<dbReference type="PANTHER" id="PTHR30469:SF15">
    <property type="entry name" value="HLYD FAMILY OF SECRETION PROTEINS"/>
    <property type="match status" value="1"/>
</dbReference>
<dbReference type="Pfam" id="PF25954">
    <property type="entry name" value="Beta-barrel_RND_2"/>
    <property type="match status" value="1"/>
</dbReference>
<dbReference type="Gene3D" id="2.40.30.170">
    <property type="match status" value="1"/>
</dbReference>
<evidence type="ECO:0000313" key="2">
    <source>
        <dbReference type="EMBL" id="MBL0742603.1"/>
    </source>
</evidence>
<dbReference type="SUPFAM" id="SSF111369">
    <property type="entry name" value="HlyD-like secretion proteins"/>
    <property type="match status" value="1"/>
</dbReference>
<dbReference type="Gene3D" id="2.40.50.100">
    <property type="match status" value="1"/>
</dbReference>
<sequence>MPSPVSFLEKERMKAASIFLAMLMLAACGPKGQEQTPRLKPAMEAVYASGYVVAQDEYEVFAQAEGYLSEKLVDDGAEVKRGDALFILEADQQSARFRLAKENYAMARQNYRDGSPALNEAKAAFDASRTKLKFDSINFVRFTNLWKSRATSQAELDRMKLLYDNASADYAAQKNRYANLLNRLYLEEQNAKSQLEIAGDESSRYVVRSQVDGKVFKTLKEKGELVRRGEVVAVVGNDRNFYLQLNVDELDAHRLRTGQAMLVKVDAYPDQVFHAVVSKVYPFINKQQQSVRVDAALQDTLPGEFSGLALEANIIVAQKARALVIPKSALLPGDSVLVKTDRGTKKIAIRKGIETLDEVEVLSGIDSTTVFITP</sequence>
<protein>
    <submittedName>
        <fullName evidence="2">Efflux RND transporter periplasmic adaptor subunit</fullName>
    </submittedName>
</protein>
<comment type="caution">
    <text evidence="2">The sequence shown here is derived from an EMBL/GenBank/DDBJ whole genome shotgun (WGS) entry which is preliminary data.</text>
</comment>
<organism evidence="2 3">
    <name type="scientific">Chryseolinea lacunae</name>
    <dbReference type="NCBI Taxonomy" id="2801331"/>
    <lineage>
        <taxon>Bacteria</taxon>
        <taxon>Pseudomonadati</taxon>
        <taxon>Bacteroidota</taxon>
        <taxon>Cytophagia</taxon>
        <taxon>Cytophagales</taxon>
        <taxon>Fulvivirgaceae</taxon>
        <taxon>Chryseolinea</taxon>
    </lineage>
</organism>
<feature type="domain" description="CusB-like beta-barrel" evidence="1">
    <location>
        <begin position="243"/>
        <end position="299"/>
    </location>
</feature>
<dbReference type="RefSeq" id="WP_202011002.1">
    <property type="nucleotide sequence ID" value="NZ_JAERRB010000004.1"/>
</dbReference>
<keyword evidence="3" id="KW-1185">Reference proteome</keyword>
<reference evidence="2 3" key="1">
    <citation type="submission" date="2021-01" db="EMBL/GenBank/DDBJ databases">
        <title>Chryseolinea sp. Jin1 Genome sequencing and assembly.</title>
        <authorList>
            <person name="Kim I."/>
        </authorList>
    </citation>
    <scope>NUCLEOTIDE SEQUENCE [LARGE SCALE GENOMIC DNA]</scope>
    <source>
        <strain evidence="2 3">Jin1</strain>
    </source>
</reference>
<dbReference type="EMBL" id="JAERRB010000004">
    <property type="protein sequence ID" value="MBL0742603.1"/>
    <property type="molecule type" value="Genomic_DNA"/>
</dbReference>